<evidence type="ECO:0000256" key="1">
    <source>
        <dbReference type="SAM" id="Phobius"/>
    </source>
</evidence>
<comment type="caution">
    <text evidence="2">The sequence shown here is derived from an EMBL/GenBank/DDBJ whole genome shotgun (WGS) entry which is preliminary data.</text>
</comment>
<dbReference type="Proteomes" id="UP001198151">
    <property type="component" value="Unassembled WGS sequence"/>
</dbReference>
<protein>
    <submittedName>
        <fullName evidence="2">DUF975 family protein</fullName>
    </submittedName>
</protein>
<keyword evidence="1" id="KW-0472">Membrane</keyword>
<accession>A0ABS8FWP6</accession>
<dbReference type="EMBL" id="JAJEQX010000012">
    <property type="protein sequence ID" value="MCC2254378.1"/>
    <property type="molecule type" value="Genomic_DNA"/>
</dbReference>
<feature type="transmembrane region" description="Helical" evidence="1">
    <location>
        <begin position="361"/>
        <end position="379"/>
    </location>
</feature>
<keyword evidence="1" id="KW-1133">Transmembrane helix</keyword>
<sequence length="527" mass="60986">MWKRKALKKNTRGLLKRSYWRMIAVCFLTAMLTTAYAVSTTFLNLQFSAHPHYTDAAFSTGIPNSEVIEETIRHFLEHTPMIRLLQSGAFDITSLLVDLYSTNFSVFFSSLRAANAFLTESFSLTVFFPLAGLILAVLYQIFVSNLLIIGEKRYFLENRNYRQTTISKVFFLYRLRCIINPAWIMFCRSVFQMLWNLTIVGGIIKHYEYILIPFILAENPKIDRKDAFFLSRQLMQHNKWRYFLLDLSFIGWRALSLLTLGLLDFLYVNPYISGVTAELYAILRRNYVLSRSSRYEHLSDSFLEHVPSEDELLISKALYDDSQGPYTKISYFAPEQYPVFLFSVQPPEKAVRPPLKADRKYAPGACIFLFFAFSFLGWILETSIHLMRDGSLLKNTVLFGPWLPIYGLYGTLALLLLRRFLKKPVQVFVLCTALYSVLEYVFNSVYELITHSALRDYSEYFLNFNGRIYPGGSVAFGLLGCAFLYYLAPRWSEIFMKRQKAVRILINSSLCILFAADIAVSVLPLFQ</sequence>
<organism evidence="2 3">
    <name type="scientific">Ruminococcus turbiniformis</name>
    <dbReference type="NCBI Taxonomy" id="2881258"/>
    <lineage>
        <taxon>Bacteria</taxon>
        <taxon>Bacillati</taxon>
        <taxon>Bacillota</taxon>
        <taxon>Clostridia</taxon>
        <taxon>Eubacteriales</taxon>
        <taxon>Oscillospiraceae</taxon>
        <taxon>Ruminococcus</taxon>
    </lineage>
</organism>
<dbReference type="Pfam" id="PF06541">
    <property type="entry name" value="ABC_trans_CmpB"/>
    <property type="match status" value="1"/>
</dbReference>
<keyword evidence="3" id="KW-1185">Reference proteome</keyword>
<keyword evidence="1" id="KW-0812">Transmembrane</keyword>
<evidence type="ECO:0000313" key="2">
    <source>
        <dbReference type="EMBL" id="MCC2254378.1"/>
    </source>
</evidence>
<dbReference type="Pfam" id="PF06161">
    <property type="entry name" value="DUF975"/>
    <property type="match status" value="1"/>
</dbReference>
<feature type="transmembrane region" description="Helical" evidence="1">
    <location>
        <begin position="468"/>
        <end position="488"/>
    </location>
</feature>
<evidence type="ECO:0000313" key="3">
    <source>
        <dbReference type="Proteomes" id="UP001198151"/>
    </source>
</evidence>
<proteinExistence type="predicted"/>
<feature type="transmembrane region" description="Helical" evidence="1">
    <location>
        <begin position="126"/>
        <end position="150"/>
    </location>
</feature>
<dbReference type="PANTHER" id="PTHR40076">
    <property type="entry name" value="MEMBRANE PROTEIN-RELATED"/>
    <property type="match status" value="1"/>
</dbReference>
<reference evidence="2 3" key="1">
    <citation type="submission" date="2021-10" db="EMBL/GenBank/DDBJ databases">
        <title>Anaerobic single-cell dispensing facilitates the cultivation of human gut bacteria.</title>
        <authorList>
            <person name="Afrizal A."/>
        </authorList>
    </citation>
    <scope>NUCLEOTIDE SEQUENCE [LARGE SCALE GENOMIC DNA]</scope>
    <source>
        <strain evidence="2 3">CLA-AA-H200</strain>
    </source>
</reference>
<feature type="transmembrane region" description="Helical" evidence="1">
    <location>
        <begin position="424"/>
        <end position="442"/>
    </location>
</feature>
<gene>
    <name evidence="2" type="ORF">LKD70_08060</name>
</gene>
<name>A0ABS8FWP6_9FIRM</name>
<dbReference type="RefSeq" id="WP_227707517.1">
    <property type="nucleotide sequence ID" value="NZ_JAJEQX010000012.1"/>
</dbReference>
<dbReference type="InterPro" id="IPR010540">
    <property type="entry name" value="CmpB_TMEM229"/>
</dbReference>
<dbReference type="PANTHER" id="PTHR40076:SF1">
    <property type="entry name" value="MEMBRANE PROTEIN"/>
    <property type="match status" value="1"/>
</dbReference>
<dbReference type="InterPro" id="IPR010380">
    <property type="entry name" value="DUF975"/>
</dbReference>
<feature type="transmembrane region" description="Helical" evidence="1">
    <location>
        <begin position="504"/>
        <end position="526"/>
    </location>
</feature>
<feature type="transmembrane region" description="Helical" evidence="1">
    <location>
        <begin position="171"/>
        <end position="191"/>
    </location>
</feature>
<feature type="transmembrane region" description="Helical" evidence="1">
    <location>
        <begin position="399"/>
        <end position="417"/>
    </location>
</feature>